<reference evidence="1 2" key="1">
    <citation type="submission" date="2020-04" db="EMBL/GenBank/DDBJ databases">
        <title>MicrobeNet Type strains.</title>
        <authorList>
            <person name="Nicholson A.C."/>
        </authorList>
    </citation>
    <scope>NUCLEOTIDE SEQUENCE [LARGE SCALE GENOMIC DNA]</scope>
    <source>
        <strain evidence="1 2">JCM 12354</strain>
    </source>
</reference>
<dbReference type="GO" id="GO:0016853">
    <property type="term" value="F:isomerase activity"/>
    <property type="evidence" value="ECO:0007669"/>
    <property type="project" value="UniProtKB-KW"/>
</dbReference>
<dbReference type="PANTHER" id="PTHR48228:SF5">
    <property type="entry name" value="ALPHA-METHYLACYL-COA RACEMASE"/>
    <property type="match status" value="1"/>
</dbReference>
<keyword evidence="1" id="KW-0413">Isomerase</keyword>
<comment type="caution">
    <text evidence="1">The sequence shown here is derived from an EMBL/GenBank/DDBJ whole genome shotgun (WGS) entry which is preliminary data.</text>
</comment>
<dbReference type="InterPro" id="IPR050509">
    <property type="entry name" value="CoA-transferase_III"/>
</dbReference>
<evidence type="ECO:0000313" key="1">
    <source>
        <dbReference type="EMBL" id="NKY51554.1"/>
    </source>
</evidence>
<proteinExistence type="predicted"/>
<dbReference type="AlphaFoldDB" id="A0A846Y0W7"/>
<dbReference type="Gene3D" id="3.30.1540.10">
    <property type="entry name" value="formyl-coa transferase, domain 3"/>
    <property type="match status" value="1"/>
</dbReference>
<dbReference type="RefSeq" id="WP_067874803.1">
    <property type="nucleotide sequence ID" value="NZ_JAAXOP010000007.1"/>
</dbReference>
<dbReference type="InterPro" id="IPR044855">
    <property type="entry name" value="CoA-Trfase_III_dom3_sf"/>
</dbReference>
<dbReference type="InterPro" id="IPR003673">
    <property type="entry name" value="CoA-Trfase_fam_III"/>
</dbReference>
<accession>A0A846Y0W7</accession>
<name>A0A846Y0W7_9NOCA</name>
<dbReference type="PANTHER" id="PTHR48228">
    <property type="entry name" value="SUCCINYL-COA--D-CITRAMALATE COA-TRANSFERASE"/>
    <property type="match status" value="1"/>
</dbReference>
<dbReference type="Gene3D" id="3.40.50.10540">
    <property type="entry name" value="Crotonobetainyl-coa:carnitine coa-transferase, domain 1"/>
    <property type="match status" value="1"/>
</dbReference>
<dbReference type="Pfam" id="PF02515">
    <property type="entry name" value="CoA_transf_3"/>
    <property type="match status" value="1"/>
</dbReference>
<evidence type="ECO:0000313" key="2">
    <source>
        <dbReference type="Proteomes" id="UP000565711"/>
    </source>
</evidence>
<dbReference type="SUPFAM" id="SSF89796">
    <property type="entry name" value="CoA-transferase family III (CaiB/BaiF)"/>
    <property type="match status" value="1"/>
</dbReference>
<gene>
    <name evidence="1" type="ORF">HGA08_15115</name>
</gene>
<keyword evidence="2" id="KW-1185">Reference proteome</keyword>
<dbReference type="Proteomes" id="UP000565711">
    <property type="component" value="Unassembled WGS sequence"/>
</dbReference>
<protein>
    <submittedName>
        <fullName evidence="1">2-methylfumaryl-CoA isomerase</fullName>
    </submittedName>
</protein>
<organism evidence="1 2">
    <name type="scientific">Nocardia vermiculata</name>
    <dbReference type="NCBI Taxonomy" id="257274"/>
    <lineage>
        <taxon>Bacteria</taxon>
        <taxon>Bacillati</taxon>
        <taxon>Actinomycetota</taxon>
        <taxon>Actinomycetes</taxon>
        <taxon>Mycobacteriales</taxon>
        <taxon>Nocardiaceae</taxon>
        <taxon>Nocardia</taxon>
    </lineage>
</organism>
<sequence>MSTDNLPLSGLRVVEVSSFVAAPLCGLSLAQLGAEVIRIDPPGGAADHTRLPTTGDGTSIYWTGLNRGKQSVICDVRSTEGQQLIQRLITARGDGGGILVTNAGGRDWLNHQTLERMRHDVITLEILGRRDGTPGVDYTVNAATGFPYVTGPPNHGDPVNHALPAWDIACGFYAAFALTAAILRRAGTGRGMHITLPLDNVALSIAGTLGYLTEVQVNGSERPRTGNHVYGTYGTDFVAADGARFMIVALTPRHFRGLVSATGTATAIAALESALGADFTRDADRYRHRDLLTALFADWFSRHTAEEITSTLSTCAVLHERYRTFAETFVSPDVQDNPLFTELEQPGIGTYLAAGTAALFDGRHLHCGAAPTLGQHTDDIIVEPPERTHSEAELRR</sequence>
<dbReference type="EMBL" id="JAAXOP010000007">
    <property type="protein sequence ID" value="NKY51554.1"/>
    <property type="molecule type" value="Genomic_DNA"/>
</dbReference>
<dbReference type="InterPro" id="IPR023606">
    <property type="entry name" value="CoA-Trfase_III_dom_1_sf"/>
</dbReference>